<evidence type="ECO:0000256" key="5">
    <source>
        <dbReference type="ARBA" id="ARBA00022723"/>
    </source>
</evidence>
<dbReference type="NCBIfam" id="TIGR01511">
    <property type="entry name" value="ATPase-IB1_Cu"/>
    <property type="match status" value="1"/>
</dbReference>
<evidence type="ECO:0000256" key="8">
    <source>
        <dbReference type="ARBA" id="ARBA00022967"/>
    </source>
</evidence>
<dbReference type="SFLD" id="SFLDS00003">
    <property type="entry name" value="Haloacid_Dehalogenase"/>
    <property type="match status" value="1"/>
</dbReference>
<keyword evidence="4 11" id="KW-0812">Transmembrane</keyword>
<dbReference type="GO" id="GO:0012505">
    <property type="term" value="C:endomembrane system"/>
    <property type="evidence" value="ECO:0007669"/>
    <property type="project" value="UniProtKB-SubCell"/>
</dbReference>
<comment type="similarity">
    <text evidence="2 11">Belongs to the cation transport ATPase (P-type) (TC 3.A.3) family. Type IB subfamily.</text>
</comment>
<evidence type="ECO:0000256" key="1">
    <source>
        <dbReference type="ARBA" id="ARBA00004127"/>
    </source>
</evidence>
<dbReference type="InterPro" id="IPR036412">
    <property type="entry name" value="HAD-like_sf"/>
</dbReference>
<feature type="transmembrane region" description="Helical" evidence="11">
    <location>
        <begin position="118"/>
        <end position="140"/>
    </location>
</feature>
<dbReference type="CDD" id="cd02094">
    <property type="entry name" value="P-type_ATPase_Cu-like"/>
    <property type="match status" value="1"/>
</dbReference>
<dbReference type="NCBIfam" id="TIGR01525">
    <property type="entry name" value="ATPase-IB_hvy"/>
    <property type="match status" value="1"/>
</dbReference>
<dbReference type="InterPro" id="IPR044492">
    <property type="entry name" value="P_typ_ATPase_HD_dom"/>
</dbReference>
<keyword evidence="5 11" id="KW-0479">Metal-binding</keyword>
<dbReference type="GO" id="GO:0016887">
    <property type="term" value="F:ATP hydrolysis activity"/>
    <property type="evidence" value="ECO:0007669"/>
    <property type="project" value="InterPro"/>
</dbReference>
<dbReference type="GO" id="GO:0005886">
    <property type="term" value="C:plasma membrane"/>
    <property type="evidence" value="ECO:0007669"/>
    <property type="project" value="UniProtKB-SubCell"/>
</dbReference>
<dbReference type="GO" id="GO:0005524">
    <property type="term" value="F:ATP binding"/>
    <property type="evidence" value="ECO:0007669"/>
    <property type="project" value="UniProtKB-UniRule"/>
</dbReference>
<dbReference type="PROSITE" id="PS50846">
    <property type="entry name" value="HMA_2"/>
    <property type="match status" value="1"/>
</dbReference>
<dbReference type="InterPro" id="IPR006121">
    <property type="entry name" value="HMA_dom"/>
</dbReference>
<sequence>MIVKKIYPVTDMMCTSCANSVQTALEKEQGVVSANVNYANAKATVEFDTKITSPEKLKKTIIDAGYDLEIDYLSVEELEQKQAQQHQKLRKNFWGSLVCAVPVFIISMFHLHFPYHQYVQGILATITLFFFGRRFFVGAYKQLLHKSANMDTLVAVSTGTAFLYSWSNVFFADFWISKGIEPHLYFEAAVVIIAFILLGKLLEEQAKGKTSEAIKKLMGLQPTSVWVKKDADWVEIPINDVQKGDVILVKPGQKIAVDGKVIQGESYVDESMITGEPLAIRKLTGKEVFAGTINQLGSFQMEAEKIGAQTLLSSIVKAVEEAQGSKAPVQKLVDKIAGIFVPAVICIAIISFVLWIILDKQNGFSYGLQAFVTVLVIACPCALGLATPTAIMVGIGKGAENGILIKDAESLELASKVSTIVLDKTGTITEGNPVVTHSFWTNQQKHLPILYSLEHKSEHPIAQAIIRQWKNIPLVEISDFENKTGQGVQAYTNNLLYRVGSVLWFKELDFIFPENIQQKIDQWKEKSTVILFAEDKNIVAVLAISDTIKKTSKQAIELLQKQSIDVYMLTGDEEKSAQNIAEQVGISHVKSGVKPAEKQSFVKELQQANKIVAMVGDGINDSQALAQSDVSIAMGKGSDIAMSVAQITLISSDLLKIPQAIKLSYQTVRTIRQNLFWAFIYNVIGIPIAAGVLYPLGGFLLNPMLAGAAMALSSVSVVTNSLLLKRKKI</sequence>
<evidence type="ECO:0000256" key="9">
    <source>
        <dbReference type="ARBA" id="ARBA00022989"/>
    </source>
</evidence>
<dbReference type="GO" id="GO:0055070">
    <property type="term" value="P:copper ion homeostasis"/>
    <property type="evidence" value="ECO:0007669"/>
    <property type="project" value="TreeGrafter"/>
</dbReference>
<dbReference type="Proteomes" id="UP001208692">
    <property type="component" value="Unassembled WGS sequence"/>
</dbReference>
<dbReference type="SUPFAM" id="SSF81653">
    <property type="entry name" value="Calcium ATPase, transduction domain A"/>
    <property type="match status" value="1"/>
</dbReference>
<feature type="transmembrane region" description="Helical" evidence="11">
    <location>
        <begin position="700"/>
        <end position="724"/>
    </location>
</feature>
<dbReference type="RefSeq" id="WP_264846007.1">
    <property type="nucleotide sequence ID" value="NZ_BPMA01000016.1"/>
</dbReference>
<dbReference type="PRINTS" id="PR00119">
    <property type="entry name" value="CATATPASE"/>
</dbReference>
<comment type="caution">
    <text evidence="13">The sequence shown here is derived from an EMBL/GenBank/DDBJ whole genome shotgun (WGS) entry which is preliminary data.</text>
</comment>
<keyword evidence="6 11" id="KW-0547">Nucleotide-binding</keyword>
<dbReference type="SUPFAM" id="SSF55008">
    <property type="entry name" value="HMA, heavy metal-associated domain"/>
    <property type="match status" value="1"/>
</dbReference>
<evidence type="ECO:0000256" key="10">
    <source>
        <dbReference type="ARBA" id="ARBA00023136"/>
    </source>
</evidence>
<dbReference type="SUPFAM" id="SSF81665">
    <property type="entry name" value="Calcium ATPase, transmembrane domain M"/>
    <property type="match status" value="1"/>
</dbReference>
<dbReference type="Pfam" id="PF00122">
    <property type="entry name" value="E1-E2_ATPase"/>
    <property type="match status" value="1"/>
</dbReference>
<reference evidence="13 16" key="1">
    <citation type="submission" date="2021-11" db="EMBL/GenBank/DDBJ databases">
        <title>Draft genome sequence of Capnocytophaga sp. strain KC07075 isolated from cat oral cavity.</title>
        <authorList>
            <person name="Suzuki M."/>
            <person name="Imaoka K."/>
            <person name="Kimura M."/>
            <person name="Morikawa S."/>
            <person name="Maeda K."/>
        </authorList>
    </citation>
    <scope>NUCLEOTIDE SEQUENCE</scope>
    <source>
        <strain evidence="13">KC07075</strain>
        <strain evidence="14 16">KC07079</strain>
    </source>
</reference>
<dbReference type="Pfam" id="PF00403">
    <property type="entry name" value="HMA"/>
    <property type="match status" value="1"/>
</dbReference>
<dbReference type="InterPro" id="IPR059000">
    <property type="entry name" value="ATPase_P-type_domA"/>
</dbReference>
<evidence type="ECO:0000256" key="2">
    <source>
        <dbReference type="ARBA" id="ARBA00006024"/>
    </source>
</evidence>
<keyword evidence="8" id="KW-1278">Translocase</keyword>
<name>A0AAV5AWN8_9FLAO</name>
<dbReference type="InterPro" id="IPR023214">
    <property type="entry name" value="HAD_sf"/>
</dbReference>
<feature type="transmembrane region" description="Helical" evidence="11">
    <location>
        <begin position="93"/>
        <end position="112"/>
    </location>
</feature>
<keyword evidence="7 11" id="KW-0067">ATP-binding</keyword>
<evidence type="ECO:0000259" key="12">
    <source>
        <dbReference type="PROSITE" id="PS50846"/>
    </source>
</evidence>
<dbReference type="Pfam" id="PF00702">
    <property type="entry name" value="Hydrolase"/>
    <property type="match status" value="1"/>
</dbReference>
<dbReference type="FunFam" id="2.70.150.10:FF:000002">
    <property type="entry name" value="Copper-transporting ATPase 1, putative"/>
    <property type="match status" value="1"/>
</dbReference>
<dbReference type="SFLD" id="SFLDF00027">
    <property type="entry name" value="p-type_atpase"/>
    <property type="match status" value="1"/>
</dbReference>
<evidence type="ECO:0000256" key="7">
    <source>
        <dbReference type="ARBA" id="ARBA00022840"/>
    </source>
</evidence>
<dbReference type="FunFam" id="3.30.70.100:FF:000001">
    <property type="entry name" value="ATPase copper transporting beta"/>
    <property type="match status" value="1"/>
</dbReference>
<evidence type="ECO:0000313" key="14">
    <source>
        <dbReference type="EMBL" id="GJM52563.1"/>
    </source>
</evidence>
<feature type="transmembrane region" description="Helical" evidence="11">
    <location>
        <begin position="152"/>
        <end position="172"/>
    </location>
</feature>
<dbReference type="InterPro" id="IPR008250">
    <property type="entry name" value="ATPase_P-typ_transduc_dom_A_sf"/>
</dbReference>
<protein>
    <submittedName>
        <fullName evidence="13">Copper-translocating P-type ATPase</fullName>
    </submittedName>
</protein>
<keyword evidence="16" id="KW-1185">Reference proteome</keyword>
<dbReference type="PRINTS" id="PR00943">
    <property type="entry name" value="CUATPASE"/>
</dbReference>
<dbReference type="InterPro" id="IPR023298">
    <property type="entry name" value="ATPase_P-typ_TM_dom_sf"/>
</dbReference>
<proteinExistence type="inferred from homology"/>
<feature type="domain" description="HMA" evidence="12">
    <location>
        <begin position="3"/>
        <end position="69"/>
    </location>
</feature>
<feature type="transmembrane region" description="Helical" evidence="11">
    <location>
        <begin position="675"/>
        <end position="694"/>
    </location>
</feature>
<dbReference type="EMBL" id="BQKB01000013">
    <property type="protein sequence ID" value="GJM52563.1"/>
    <property type="molecule type" value="Genomic_DNA"/>
</dbReference>
<dbReference type="NCBIfam" id="TIGR01494">
    <property type="entry name" value="ATPase_P-type"/>
    <property type="match status" value="1"/>
</dbReference>
<dbReference type="InterPro" id="IPR018303">
    <property type="entry name" value="ATPase_P-typ_P_site"/>
</dbReference>
<dbReference type="InterPro" id="IPR001757">
    <property type="entry name" value="P_typ_ATPase"/>
</dbReference>
<dbReference type="Gene3D" id="3.40.50.1000">
    <property type="entry name" value="HAD superfamily/HAD-like"/>
    <property type="match status" value="1"/>
</dbReference>
<keyword evidence="9 11" id="KW-1133">Transmembrane helix</keyword>
<gene>
    <name evidence="13" type="ORF">RCZ15_03880</name>
    <name evidence="14" type="ORF">RCZ16_08800</name>
</gene>
<dbReference type="SUPFAM" id="SSF56784">
    <property type="entry name" value="HAD-like"/>
    <property type="match status" value="1"/>
</dbReference>
<evidence type="ECO:0000313" key="13">
    <source>
        <dbReference type="EMBL" id="GJM49413.1"/>
    </source>
</evidence>
<dbReference type="Gene3D" id="3.30.70.100">
    <property type="match status" value="1"/>
</dbReference>
<dbReference type="InterPro" id="IPR027256">
    <property type="entry name" value="P-typ_ATPase_IB"/>
</dbReference>
<accession>A0AAV5AWN8</accession>
<keyword evidence="3" id="KW-0813">Transport</keyword>
<dbReference type="EMBL" id="BQKA01000006">
    <property type="protein sequence ID" value="GJM49413.1"/>
    <property type="molecule type" value="Genomic_DNA"/>
</dbReference>
<dbReference type="PANTHER" id="PTHR43520">
    <property type="entry name" value="ATP7, ISOFORM B"/>
    <property type="match status" value="1"/>
</dbReference>
<evidence type="ECO:0000256" key="11">
    <source>
        <dbReference type="RuleBase" id="RU362081"/>
    </source>
</evidence>
<dbReference type="PROSITE" id="PS00154">
    <property type="entry name" value="ATPASE_E1_E2"/>
    <property type="match status" value="1"/>
</dbReference>
<organism evidence="13 15">
    <name type="scientific">Capnocytophaga catalasegens</name>
    <dbReference type="NCBI Taxonomy" id="1004260"/>
    <lineage>
        <taxon>Bacteria</taxon>
        <taxon>Pseudomonadati</taxon>
        <taxon>Bacteroidota</taxon>
        <taxon>Flavobacteriia</taxon>
        <taxon>Flavobacteriales</taxon>
        <taxon>Flavobacteriaceae</taxon>
        <taxon>Capnocytophaga</taxon>
    </lineage>
</organism>
<dbReference type="InterPro" id="IPR023299">
    <property type="entry name" value="ATPase_P-typ_cyto_dom_N"/>
</dbReference>
<evidence type="ECO:0000313" key="16">
    <source>
        <dbReference type="Proteomes" id="UP001208692"/>
    </source>
</evidence>
<dbReference type="CDD" id="cd00371">
    <property type="entry name" value="HMA"/>
    <property type="match status" value="1"/>
</dbReference>
<evidence type="ECO:0000256" key="3">
    <source>
        <dbReference type="ARBA" id="ARBA00022448"/>
    </source>
</evidence>
<evidence type="ECO:0000256" key="4">
    <source>
        <dbReference type="ARBA" id="ARBA00022692"/>
    </source>
</evidence>
<dbReference type="GO" id="GO:0005507">
    <property type="term" value="F:copper ion binding"/>
    <property type="evidence" value="ECO:0007669"/>
    <property type="project" value="TreeGrafter"/>
</dbReference>
<dbReference type="PROSITE" id="PS01047">
    <property type="entry name" value="HMA_1"/>
    <property type="match status" value="1"/>
</dbReference>
<dbReference type="GO" id="GO:0043682">
    <property type="term" value="F:P-type divalent copper transporter activity"/>
    <property type="evidence" value="ECO:0007669"/>
    <property type="project" value="TreeGrafter"/>
</dbReference>
<evidence type="ECO:0000256" key="6">
    <source>
        <dbReference type="ARBA" id="ARBA00022741"/>
    </source>
</evidence>
<keyword evidence="11" id="KW-1003">Cell membrane</keyword>
<dbReference type="InterPro" id="IPR017969">
    <property type="entry name" value="Heavy-metal-associated_CS"/>
</dbReference>
<keyword evidence="10 11" id="KW-0472">Membrane</keyword>
<feature type="transmembrane region" description="Helical" evidence="11">
    <location>
        <begin position="336"/>
        <end position="358"/>
    </location>
</feature>
<dbReference type="AlphaFoldDB" id="A0AAV5AWN8"/>
<dbReference type="Gene3D" id="2.70.150.10">
    <property type="entry name" value="Calcium-transporting ATPase, cytoplasmic transduction domain A"/>
    <property type="match status" value="1"/>
</dbReference>
<feature type="transmembrane region" description="Helical" evidence="11">
    <location>
        <begin position="184"/>
        <end position="202"/>
    </location>
</feature>
<dbReference type="Gene3D" id="3.40.1110.10">
    <property type="entry name" value="Calcium-transporting ATPase, cytoplasmic domain N"/>
    <property type="match status" value="1"/>
</dbReference>
<dbReference type="Proteomes" id="UP001207736">
    <property type="component" value="Unassembled WGS sequence"/>
</dbReference>
<comment type="subcellular location">
    <subcellularLocation>
        <location evidence="11">Cell membrane</location>
    </subcellularLocation>
    <subcellularLocation>
        <location evidence="1">Endomembrane system</location>
        <topology evidence="1">Multi-pass membrane protein</topology>
    </subcellularLocation>
</comment>
<feature type="transmembrane region" description="Helical" evidence="11">
    <location>
        <begin position="370"/>
        <end position="396"/>
    </location>
</feature>
<evidence type="ECO:0000313" key="15">
    <source>
        <dbReference type="Proteomes" id="UP001207736"/>
    </source>
</evidence>
<dbReference type="InterPro" id="IPR036163">
    <property type="entry name" value="HMA_dom_sf"/>
</dbReference>
<dbReference type="SFLD" id="SFLDG00002">
    <property type="entry name" value="C1.7:_P-type_atpase_like"/>
    <property type="match status" value="1"/>
</dbReference>
<dbReference type="PANTHER" id="PTHR43520:SF8">
    <property type="entry name" value="P-TYPE CU(+) TRANSPORTER"/>
    <property type="match status" value="1"/>
</dbReference>